<feature type="transmembrane region" description="Helical" evidence="1">
    <location>
        <begin position="7"/>
        <end position="24"/>
    </location>
</feature>
<accession>A0A3B1A6A6</accession>
<evidence type="ECO:0008006" key="3">
    <source>
        <dbReference type="Google" id="ProtNLM"/>
    </source>
</evidence>
<feature type="transmembrane region" description="Helical" evidence="1">
    <location>
        <begin position="269"/>
        <end position="293"/>
    </location>
</feature>
<sequence length="311" mass="33480">MRGRMQGILVASVFSLVIILGFLQAGGSSLITMICGVLMAAVIALVTLRKGAVEGLVTLAGASVASTILNLVVMQNIDFSALALFAIMVLPVWGLALLLRRTVSLGSVLSASVVIGMLGVIGIYIVFDDPAAQWYEMLSMSIGNQLSDSSLDVFNADEIDTYLNTLAEWMTGLMVAAIVSTYLTSLLVARWWQALLYNPGGFKEEFYGARVGRYIGITAFLVFVGALLGSGLLSNMMSDMLWLFSFIYLIPGIAIAHSIIALASASKPLFIVFYVFLAIFPQIAILVALVGWADTWFNFRAKLIKDSSSSE</sequence>
<evidence type="ECO:0000313" key="2">
    <source>
        <dbReference type="EMBL" id="VAW88436.1"/>
    </source>
</evidence>
<name>A0A3B1A6A6_9ZZZZ</name>
<organism evidence="2">
    <name type="scientific">hydrothermal vent metagenome</name>
    <dbReference type="NCBI Taxonomy" id="652676"/>
    <lineage>
        <taxon>unclassified sequences</taxon>
        <taxon>metagenomes</taxon>
        <taxon>ecological metagenomes</taxon>
    </lineage>
</organism>
<evidence type="ECO:0000256" key="1">
    <source>
        <dbReference type="SAM" id="Phobius"/>
    </source>
</evidence>
<dbReference type="AlphaFoldDB" id="A0A3B1A6A6"/>
<feature type="transmembrane region" description="Helical" evidence="1">
    <location>
        <begin position="169"/>
        <end position="192"/>
    </location>
</feature>
<gene>
    <name evidence="2" type="ORF">MNBD_GAMMA16-1884</name>
</gene>
<feature type="transmembrane region" description="Helical" evidence="1">
    <location>
        <begin position="213"/>
        <end position="234"/>
    </location>
</feature>
<feature type="transmembrane region" description="Helical" evidence="1">
    <location>
        <begin position="240"/>
        <end position="262"/>
    </location>
</feature>
<feature type="transmembrane region" description="Helical" evidence="1">
    <location>
        <begin position="79"/>
        <end position="99"/>
    </location>
</feature>
<protein>
    <recommendedName>
        <fullName evidence="3">DUF2232 domain-containing protein</fullName>
    </recommendedName>
</protein>
<dbReference type="EMBL" id="UOFO01000145">
    <property type="protein sequence ID" value="VAW88436.1"/>
    <property type="molecule type" value="Genomic_DNA"/>
</dbReference>
<keyword evidence="1" id="KW-0812">Transmembrane</keyword>
<proteinExistence type="predicted"/>
<feature type="transmembrane region" description="Helical" evidence="1">
    <location>
        <begin position="106"/>
        <end position="127"/>
    </location>
</feature>
<keyword evidence="1" id="KW-1133">Transmembrane helix</keyword>
<feature type="transmembrane region" description="Helical" evidence="1">
    <location>
        <begin position="30"/>
        <end position="48"/>
    </location>
</feature>
<feature type="transmembrane region" description="Helical" evidence="1">
    <location>
        <begin position="55"/>
        <end position="73"/>
    </location>
</feature>
<keyword evidence="1" id="KW-0472">Membrane</keyword>
<reference evidence="2" key="1">
    <citation type="submission" date="2018-06" db="EMBL/GenBank/DDBJ databases">
        <authorList>
            <person name="Zhirakovskaya E."/>
        </authorList>
    </citation>
    <scope>NUCLEOTIDE SEQUENCE</scope>
</reference>